<keyword evidence="1" id="KW-1015">Disulfide bond</keyword>
<keyword evidence="2 3" id="KW-0862">Zinc</keyword>
<dbReference type="OrthoDB" id="7721051at2759"/>
<evidence type="ECO:0000256" key="3">
    <source>
        <dbReference type="RuleBase" id="RU361183"/>
    </source>
</evidence>
<name>A0A0B1TBN5_OESDE</name>
<keyword evidence="6" id="KW-1185">Reference proteome</keyword>
<dbReference type="CDD" id="cd04280">
    <property type="entry name" value="ZnMc_astacin_like"/>
    <property type="match status" value="1"/>
</dbReference>
<evidence type="ECO:0000256" key="2">
    <source>
        <dbReference type="PROSITE-ProRule" id="PRU01211"/>
    </source>
</evidence>
<proteinExistence type="predicted"/>
<dbReference type="Proteomes" id="UP000053660">
    <property type="component" value="Unassembled WGS sequence"/>
</dbReference>
<dbReference type="InterPro" id="IPR024079">
    <property type="entry name" value="MetalloPept_cat_dom_sf"/>
</dbReference>
<dbReference type="AlphaFoldDB" id="A0A0B1TBN5"/>
<dbReference type="Gene3D" id="3.40.390.10">
    <property type="entry name" value="Collagenase (Catalytic Domain)"/>
    <property type="match status" value="1"/>
</dbReference>
<dbReference type="EMBL" id="KN550715">
    <property type="protein sequence ID" value="KHJ93546.1"/>
    <property type="molecule type" value="Genomic_DNA"/>
</dbReference>
<feature type="binding site" evidence="2">
    <location>
        <position position="105"/>
    </location>
    <ligand>
        <name>Zn(2+)</name>
        <dbReference type="ChEBI" id="CHEBI:29105"/>
        <note>catalytic</note>
    </ligand>
</feature>
<keyword evidence="2 3" id="KW-0479">Metal-binding</keyword>
<feature type="active site" evidence="2">
    <location>
        <position position="106"/>
    </location>
</feature>
<dbReference type="GO" id="GO:0006508">
    <property type="term" value="P:proteolysis"/>
    <property type="evidence" value="ECO:0007669"/>
    <property type="project" value="UniProtKB-KW"/>
</dbReference>
<dbReference type="GO" id="GO:0004222">
    <property type="term" value="F:metalloendopeptidase activity"/>
    <property type="evidence" value="ECO:0007669"/>
    <property type="project" value="UniProtKB-UniRule"/>
</dbReference>
<dbReference type="SMART" id="SM00235">
    <property type="entry name" value="ZnMc"/>
    <property type="match status" value="1"/>
</dbReference>
<reference evidence="5 6" key="1">
    <citation type="submission" date="2014-03" db="EMBL/GenBank/DDBJ databases">
        <title>Draft genome of the hookworm Oesophagostomum dentatum.</title>
        <authorList>
            <person name="Mitreva M."/>
        </authorList>
    </citation>
    <scope>NUCLEOTIDE SEQUENCE [LARGE SCALE GENOMIC DNA]</scope>
    <source>
        <strain evidence="5 6">OD-Hann</strain>
    </source>
</reference>
<feature type="domain" description="Peptidase M12A" evidence="4">
    <location>
        <begin position="3"/>
        <end position="209"/>
    </location>
</feature>
<keyword evidence="2 3" id="KW-0378">Hydrolase</keyword>
<keyword evidence="2 3" id="KW-0645">Protease</keyword>
<dbReference type="Pfam" id="PF01400">
    <property type="entry name" value="Astacin"/>
    <property type="match status" value="1"/>
</dbReference>
<accession>A0A0B1TBN5</accession>
<dbReference type="InterPro" id="IPR034035">
    <property type="entry name" value="Astacin-like_dom"/>
</dbReference>
<evidence type="ECO:0000256" key="1">
    <source>
        <dbReference type="ARBA" id="ARBA00023157"/>
    </source>
</evidence>
<evidence type="ECO:0000313" key="6">
    <source>
        <dbReference type="Proteomes" id="UP000053660"/>
    </source>
</evidence>
<dbReference type="PRINTS" id="PR00480">
    <property type="entry name" value="ASTACIN"/>
</dbReference>
<protein>
    <recommendedName>
        <fullName evidence="3">Metalloendopeptidase</fullName>
        <ecNumber evidence="3">3.4.24.-</ecNumber>
    </recommendedName>
</protein>
<dbReference type="PANTHER" id="PTHR10127:SF880">
    <property type="entry name" value="ZINC METALLOPROTEINASE NAS-5"/>
    <property type="match status" value="1"/>
</dbReference>
<dbReference type="EC" id="3.4.24.-" evidence="3"/>
<sequence>MFNALKKTSTEKWNIRDNGNYVIPYTITGHYDRRELANIRKAMSRIEANTCIRFRERTRERDYIEIQNQAGQGCYTNVGRIGGRGIVMLESNYRETCTEPETVIHELLHVTGLWHEHMRYDRDQYIKVHYENIDRGYWSQFEKVKPWEATTYNIPYDYKSIMHYEKSAFAYEGKISMETLDPRYQNVIGRQKDASPSDYRKVCEIYQCSQCMNGNTDIDVQKPDPVTVKPFPSTKRG</sequence>
<comment type="cofactor">
    <cofactor evidence="2 3">
        <name>Zn(2+)</name>
        <dbReference type="ChEBI" id="CHEBI:29105"/>
    </cofactor>
    <text evidence="2 3">Binds 1 zinc ion per subunit.</text>
</comment>
<dbReference type="PANTHER" id="PTHR10127">
    <property type="entry name" value="DISCOIDIN, CUB, EGF, LAMININ , AND ZINC METALLOPROTEASE DOMAIN CONTAINING"/>
    <property type="match status" value="1"/>
</dbReference>
<keyword evidence="2 3" id="KW-0482">Metalloprotease</keyword>
<organism evidence="5 6">
    <name type="scientific">Oesophagostomum dentatum</name>
    <name type="common">Nodular worm</name>
    <dbReference type="NCBI Taxonomy" id="61180"/>
    <lineage>
        <taxon>Eukaryota</taxon>
        <taxon>Metazoa</taxon>
        <taxon>Ecdysozoa</taxon>
        <taxon>Nematoda</taxon>
        <taxon>Chromadorea</taxon>
        <taxon>Rhabditida</taxon>
        <taxon>Rhabditina</taxon>
        <taxon>Rhabditomorpha</taxon>
        <taxon>Strongyloidea</taxon>
        <taxon>Strongylidae</taxon>
        <taxon>Oesophagostomum</taxon>
    </lineage>
</organism>
<gene>
    <name evidence="5" type="ORF">OESDEN_06539</name>
</gene>
<dbReference type="GO" id="GO:0008270">
    <property type="term" value="F:zinc ion binding"/>
    <property type="evidence" value="ECO:0007669"/>
    <property type="project" value="UniProtKB-UniRule"/>
</dbReference>
<dbReference type="PROSITE" id="PS51864">
    <property type="entry name" value="ASTACIN"/>
    <property type="match status" value="1"/>
</dbReference>
<feature type="binding site" evidence="2">
    <location>
        <position position="109"/>
    </location>
    <ligand>
        <name>Zn(2+)</name>
        <dbReference type="ChEBI" id="CHEBI:29105"/>
        <note>catalytic</note>
    </ligand>
</feature>
<dbReference type="InterPro" id="IPR006026">
    <property type="entry name" value="Peptidase_Metallo"/>
</dbReference>
<evidence type="ECO:0000259" key="4">
    <source>
        <dbReference type="PROSITE" id="PS51864"/>
    </source>
</evidence>
<comment type="caution">
    <text evidence="2">Lacks conserved residue(s) required for the propagation of feature annotation.</text>
</comment>
<evidence type="ECO:0000313" key="5">
    <source>
        <dbReference type="EMBL" id="KHJ93546.1"/>
    </source>
</evidence>
<dbReference type="SUPFAM" id="SSF55486">
    <property type="entry name" value="Metalloproteases ('zincins'), catalytic domain"/>
    <property type="match status" value="1"/>
</dbReference>
<dbReference type="InterPro" id="IPR001506">
    <property type="entry name" value="Peptidase_M12A"/>
</dbReference>
<dbReference type="MEROPS" id="M12.A45"/>
<feature type="binding site" evidence="2">
    <location>
        <position position="115"/>
    </location>
    <ligand>
        <name>Zn(2+)</name>
        <dbReference type="ChEBI" id="CHEBI:29105"/>
        <note>catalytic</note>
    </ligand>
</feature>